<sequence length="299" mass="32717">MTPMRAHAQYSHLPPSEGRHSRQVYLHPFFPTYKTSSVPPSSSSFLSTCQGGPCERDHQQHKVDQQFPSSGSIDRSSLWATIPPPAKHEHFSHNATTSAGDLPSSGPGKWMSSKMRFMRKMMNSDGIDGSKPRKSAQLALQDDQQQAIIRGTKSGSNNSNSAHYCVPSGAPVRVCSDCNTTKTPLWRSGPRGPKSLCNACGIRQRKARRAMAAAALTGGVIPAVTPAKVPKEKKQQGECAVPFKKRCKFGTAETRKELHVDEFTRSFGKNNPAFHRVFPQDEKEAAMLLMALSCGLLRG</sequence>
<dbReference type="GO" id="GO:0006355">
    <property type="term" value="P:regulation of DNA-templated transcription"/>
    <property type="evidence" value="ECO:0007669"/>
    <property type="project" value="InterPro"/>
</dbReference>
<dbReference type="PANTHER" id="PTHR47255:SF4">
    <property type="entry name" value="GATA ZINC FINGER DOMAIN-CONTAINING PROTEIN 12"/>
    <property type="match status" value="1"/>
</dbReference>
<dbReference type="AlphaFoldDB" id="A0A843UFJ7"/>
<dbReference type="SUPFAM" id="SSF57716">
    <property type="entry name" value="Glucocorticoid receptor-like (DNA-binding domain)"/>
    <property type="match status" value="1"/>
</dbReference>
<dbReference type="GO" id="GO:0043565">
    <property type="term" value="F:sequence-specific DNA binding"/>
    <property type="evidence" value="ECO:0007669"/>
    <property type="project" value="InterPro"/>
</dbReference>
<dbReference type="SMART" id="SM00401">
    <property type="entry name" value="ZnF_GATA"/>
    <property type="match status" value="1"/>
</dbReference>
<dbReference type="GO" id="GO:0008270">
    <property type="term" value="F:zinc ion binding"/>
    <property type="evidence" value="ECO:0007669"/>
    <property type="project" value="UniProtKB-KW"/>
</dbReference>
<organism evidence="7 8">
    <name type="scientific">Colocasia esculenta</name>
    <name type="common">Wild taro</name>
    <name type="synonym">Arum esculentum</name>
    <dbReference type="NCBI Taxonomy" id="4460"/>
    <lineage>
        <taxon>Eukaryota</taxon>
        <taxon>Viridiplantae</taxon>
        <taxon>Streptophyta</taxon>
        <taxon>Embryophyta</taxon>
        <taxon>Tracheophyta</taxon>
        <taxon>Spermatophyta</taxon>
        <taxon>Magnoliopsida</taxon>
        <taxon>Liliopsida</taxon>
        <taxon>Araceae</taxon>
        <taxon>Aroideae</taxon>
        <taxon>Colocasieae</taxon>
        <taxon>Colocasia</taxon>
    </lineage>
</organism>
<accession>A0A843UFJ7</accession>
<keyword evidence="3" id="KW-0862">Zinc</keyword>
<feature type="domain" description="GATA-type" evidence="6">
    <location>
        <begin position="169"/>
        <end position="205"/>
    </location>
</feature>
<evidence type="ECO:0000313" key="8">
    <source>
        <dbReference type="Proteomes" id="UP000652761"/>
    </source>
</evidence>
<evidence type="ECO:0000256" key="4">
    <source>
        <dbReference type="PROSITE-ProRule" id="PRU00094"/>
    </source>
</evidence>
<dbReference type="PROSITE" id="PS50114">
    <property type="entry name" value="GATA_ZN_FINGER_2"/>
    <property type="match status" value="1"/>
</dbReference>
<proteinExistence type="predicted"/>
<dbReference type="OrthoDB" id="2162994at2759"/>
<keyword evidence="8" id="KW-1185">Reference proteome</keyword>
<dbReference type="InterPro" id="IPR013088">
    <property type="entry name" value="Znf_NHR/GATA"/>
</dbReference>
<keyword evidence="2 4" id="KW-0863">Zinc-finger</keyword>
<dbReference type="InterPro" id="IPR000679">
    <property type="entry name" value="Znf_GATA"/>
</dbReference>
<evidence type="ECO:0000256" key="1">
    <source>
        <dbReference type="ARBA" id="ARBA00022723"/>
    </source>
</evidence>
<evidence type="ECO:0000313" key="7">
    <source>
        <dbReference type="EMBL" id="MQL84632.1"/>
    </source>
</evidence>
<dbReference type="Proteomes" id="UP000652761">
    <property type="component" value="Unassembled WGS sequence"/>
</dbReference>
<keyword evidence="1" id="KW-0479">Metal-binding</keyword>
<dbReference type="Pfam" id="PF00320">
    <property type="entry name" value="GATA"/>
    <property type="match status" value="1"/>
</dbReference>
<dbReference type="PANTHER" id="PTHR47255">
    <property type="entry name" value="GATA TRANSCRIPTION FACTOR 22-RELATED"/>
    <property type="match status" value="1"/>
</dbReference>
<dbReference type="InterPro" id="IPR052138">
    <property type="entry name" value="GATA_ZnFinger_Domain"/>
</dbReference>
<evidence type="ECO:0000256" key="5">
    <source>
        <dbReference type="SAM" id="MobiDB-lite"/>
    </source>
</evidence>
<gene>
    <name evidence="7" type="ORF">Taro_017140</name>
</gene>
<protein>
    <recommendedName>
        <fullName evidence="6">GATA-type domain-containing protein</fullName>
    </recommendedName>
</protein>
<evidence type="ECO:0000256" key="2">
    <source>
        <dbReference type="ARBA" id="ARBA00022771"/>
    </source>
</evidence>
<dbReference type="CDD" id="cd00202">
    <property type="entry name" value="ZnF_GATA"/>
    <property type="match status" value="1"/>
</dbReference>
<evidence type="ECO:0000256" key="3">
    <source>
        <dbReference type="ARBA" id="ARBA00022833"/>
    </source>
</evidence>
<feature type="region of interest" description="Disordered" evidence="5">
    <location>
        <begin position="124"/>
        <end position="143"/>
    </location>
</feature>
<dbReference type="PROSITE" id="PS00344">
    <property type="entry name" value="GATA_ZN_FINGER_1"/>
    <property type="match status" value="1"/>
</dbReference>
<dbReference type="Gene3D" id="3.30.50.10">
    <property type="entry name" value="Erythroid Transcription Factor GATA-1, subunit A"/>
    <property type="match status" value="1"/>
</dbReference>
<dbReference type="EMBL" id="NMUH01000775">
    <property type="protein sequence ID" value="MQL84632.1"/>
    <property type="molecule type" value="Genomic_DNA"/>
</dbReference>
<name>A0A843UFJ7_COLES</name>
<evidence type="ECO:0000259" key="6">
    <source>
        <dbReference type="PROSITE" id="PS50114"/>
    </source>
</evidence>
<reference evidence="7" key="1">
    <citation type="submission" date="2017-07" db="EMBL/GenBank/DDBJ databases">
        <title>Taro Niue Genome Assembly and Annotation.</title>
        <authorList>
            <person name="Atibalentja N."/>
            <person name="Keating K."/>
            <person name="Fields C.J."/>
        </authorList>
    </citation>
    <scope>NUCLEOTIDE SEQUENCE</scope>
    <source>
        <strain evidence="7">Niue_2</strain>
        <tissue evidence="7">Leaf</tissue>
    </source>
</reference>
<comment type="caution">
    <text evidence="7">The sequence shown here is derived from an EMBL/GenBank/DDBJ whole genome shotgun (WGS) entry which is preliminary data.</text>
</comment>